<feature type="domain" description="RNA polymerase sigma-70 region 2" evidence="8">
    <location>
        <begin position="26"/>
        <end position="95"/>
    </location>
</feature>
<dbReference type="NCBIfam" id="TIGR02937">
    <property type="entry name" value="sigma70-ECF"/>
    <property type="match status" value="1"/>
</dbReference>
<sequence>MFFKRKENLEERVERAKKDSDELNKLIKEYRPFIISTVQKKVGRYVKSSQDDEISIGMIAFKEAIDSFDSNKGKFLSFAKQVINLRLIDYYRKEKNKEREVYLDTSEEDNDNKIYEIGTNKAIEIHRLKEENEIRKFEIIEYGKELKKWGIDFNDLVKVSPKSKRLRELYKEISKIIVGNKELLDDLIRTKRLPIKKIQKFKKVHRKKIERGRIYIIALVLIFIGEYEYIKSYIDGR</sequence>
<keyword evidence="1 6" id="KW-0963">Cytoplasm</keyword>
<keyword evidence="10" id="KW-1185">Reference proteome</keyword>
<dbReference type="Proteomes" id="UP000284177">
    <property type="component" value="Unassembled WGS sequence"/>
</dbReference>
<dbReference type="InterPro" id="IPR007627">
    <property type="entry name" value="RNA_pol_sigma70_r2"/>
</dbReference>
<keyword evidence="4 6" id="KW-0238">DNA-binding</keyword>
<evidence type="ECO:0000313" key="10">
    <source>
        <dbReference type="Proteomes" id="UP000284177"/>
    </source>
</evidence>
<comment type="function">
    <text evidence="6">Sigma factors are initiation factors that promote the attachment of RNA polymerase to specific initiation sites and are then released.</text>
</comment>
<gene>
    <name evidence="6" type="primary">sigI</name>
    <name evidence="9" type="ORF">BET03_02275</name>
</gene>
<evidence type="ECO:0000313" key="9">
    <source>
        <dbReference type="EMBL" id="RKD34674.1"/>
    </source>
</evidence>
<dbReference type="OrthoDB" id="3190733at2"/>
<evidence type="ECO:0000256" key="2">
    <source>
        <dbReference type="ARBA" id="ARBA00023015"/>
    </source>
</evidence>
<keyword evidence="2 6" id="KW-0805">Transcription regulation</keyword>
<comment type="similarity">
    <text evidence="6">Belongs to the sigma-70 factor family. SigI subfamily.</text>
</comment>
<keyword evidence="7" id="KW-1133">Transmembrane helix</keyword>
<comment type="caution">
    <text evidence="9">The sequence shown here is derived from an EMBL/GenBank/DDBJ whole genome shotgun (WGS) entry which is preliminary data.</text>
</comment>
<dbReference type="InterPro" id="IPR013325">
    <property type="entry name" value="RNA_pol_sigma_r2"/>
</dbReference>
<dbReference type="GO" id="GO:0003677">
    <property type="term" value="F:DNA binding"/>
    <property type="evidence" value="ECO:0007669"/>
    <property type="project" value="UniProtKB-UniRule"/>
</dbReference>
<accession>A0A419TB06</accession>
<dbReference type="RefSeq" id="WP_120166814.1">
    <property type="nucleotide sequence ID" value="NZ_MCIB01000001.1"/>
</dbReference>
<dbReference type="SUPFAM" id="SSF88946">
    <property type="entry name" value="Sigma2 domain of RNA polymerase sigma factors"/>
    <property type="match status" value="1"/>
</dbReference>
<keyword evidence="7" id="KW-0472">Membrane</keyword>
<organism evidence="9 10">
    <name type="scientific">Thermohalobacter berrensis</name>
    <dbReference type="NCBI Taxonomy" id="99594"/>
    <lineage>
        <taxon>Bacteria</taxon>
        <taxon>Bacillati</taxon>
        <taxon>Bacillota</taxon>
        <taxon>Tissierellia</taxon>
        <taxon>Tissierellales</taxon>
        <taxon>Thermohalobacteraceae</taxon>
        <taxon>Thermohalobacter</taxon>
    </lineage>
</organism>
<keyword evidence="7" id="KW-0812">Transmembrane</keyword>
<feature type="transmembrane region" description="Helical" evidence="7">
    <location>
        <begin position="212"/>
        <end position="230"/>
    </location>
</feature>
<feature type="DNA-binding region" description="H-T-H motif" evidence="6">
    <location>
        <begin position="195"/>
        <end position="214"/>
    </location>
</feature>
<evidence type="ECO:0000256" key="1">
    <source>
        <dbReference type="ARBA" id="ARBA00022490"/>
    </source>
</evidence>
<dbReference type="InterPro" id="IPR014284">
    <property type="entry name" value="RNA_pol_sigma-70_dom"/>
</dbReference>
<dbReference type="NCBIfam" id="TIGR02895">
    <property type="entry name" value="spore_sigI"/>
    <property type="match status" value="1"/>
</dbReference>
<protein>
    <recommendedName>
        <fullName evidence="6">RNA polymerase sigma factor SigI</fullName>
    </recommendedName>
</protein>
<evidence type="ECO:0000259" key="8">
    <source>
        <dbReference type="Pfam" id="PF04542"/>
    </source>
</evidence>
<dbReference type="HAMAP" id="MF_02064">
    <property type="entry name" value="Sigma70_SigI"/>
    <property type="match status" value="1"/>
</dbReference>
<evidence type="ECO:0000256" key="7">
    <source>
        <dbReference type="SAM" id="Phobius"/>
    </source>
</evidence>
<evidence type="ECO:0000256" key="5">
    <source>
        <dbReference type="ARBA" id="ARBA00023163"/>
    </source>
</evidence>
<comment type="subcellular location">
    <subcellularLocation>
        <location evidence="6">Cytoplasm</location>
    </subcellularLocation>
</comment>
<keyword evidence="3 6" id="KW-0731">Sigma factor</keyword>
<dbReference type="GO" id="GO:0016987">
    <property type="term" value="F:sigma factor activity"/>
    <property type="evidence" value="ECO:0007669"/>
    <property type="project" value="UniProtKB-UniRule"/>
</dbReference>
<evidence type="ECO:0000256" key="6">
    <source>
        <dbReference type="HAMAP-Rule" id="MF_02064"/>
    </source>
</evidence>
<feature type="short sequence motif" description="Polymerase core binding" evidence="6">
    <location>
        <begin position="52"/>
        <end position="65"/>
    </location>
</feature>
<dbReference type="AlphaFoldDB" id="A0A419TB06"/>
<dbReference type="GO" id="GO:0006352">
    <property type="term" value="P:DNA-templated transcription initiation"/>
    <property type="evidence" value="ECO:0007669"/>
    <property type="project" value="UniProtKB-UniRule"/>
</dbReference>
<reference evidence="9 10" key="1">
    <citation type="submission" date="2016-08" db="EMBL/GenBank/DDBJ databases">
        <title>Novel Firmicutes and Novel Genomes.</title>
        <authorList>
            <person name="Poppleton D.I."/>
            <person name="Gribaldo S."/>
        </authorList>
    </citation>
    <scope>NUCLEOTIDE SEQUENCE [LARGE SCALE GENOMIC DNA]</scope>
    <source>
        <strain evidence="9 10">CTT3</strain>
    </source>
</reference>
<dbReference type="InterPro" id="IPR014244">
    <property type="entry name" value="RNA_pol_sigma-I"/>
</dbReference>
<evidence type="ECO:0000256" key="4">
    <source>
        <dbReference type="ARBA" id="ARBA00023125"/>
    </source>
</evidence>
<dbReference type="Gene3D" id="1.10.1740.10">
    <property type="match status" value="1"/>
</dbReference>
<evidence type="ECO:0000256" key="3">
    <source>
        <dbReference type="ARBA" id="ARBA00023082"/>
    </source>
</evidence>
<comment type="activity regulation">
    <text evidence="6">Negatively regulated by the anti-sigma-I factor RsgI.</text>
</comment>
<proteinExistence type="inferred from homology"/>
<comment type="subunit">
    <text evidence="6">Interacts with RsgI.</text>
</comment>
<keyword evidence="5 6" id="KW-0804">Transcription</keyword>
<dbReference type="GO" id="GO:0005737">
    <property type="term" value="C:cytoplasm"/>
    <property type="evidence" value="ECO:0007669"/>
    <property type="project" value="UniProtKB-SubCell"/>
</dbReference>
<name>A0A419TB06_9FIRM</name>
<dbReference type="Pfam" id="PF04542">
    <property type="entry name" value="Sigma70_r2"/>
    <property type="match status" value="1"/>
</dbReference>
<dbReference type="PIRSF" id="PIRSF038953">
    <property type="entry name" value="SigI"/>
    <property type="match status" value="1"/>
</dbReference>
<dbReference type="EMBL" id="MCIB01000001">
    <property type="protein sequence ID" value="RKD34674.1"/>
    <property type="molecule type" value="Genomic_DNA"/>
</dbReference>
<keyword evidence="6" id="KW-0346">Stress response</keyword>